<feature type="transmembrane region" description="Helical" evidence="5">
    <location>
        <begin position="44"/>
        <end position="61"/>
    </location>
</feature>
<evidence type="ECO:0000259" key="6">
    <source>
        <dbReference type="Pfam" id="PF02656"/>
    </source>
</evidence>
<dbReference type="Proteomes" id="UP000186108">
    <property type="component" value="Chromosome"/>
</dbReference>
<evidence type="ECO:0000256" key="4">
    <source>
        <dbReference type="ARBA" id="ARBA00023136"/>
    </source>
</evidence>
<dbReference type="InterPro" id="IPR003807">
    <property type="entry name" value="DUF202"/>
</dbReference>
<evidence type="ECO:0000256" key="2">
    <source>
        <dbReference type="ARBA" id="ARBA00022692"/>
    </source>
</evidence>
<feature type="domain" description="DUF202" evidence="6">
    <location>
        <begin position="9"/>
        <end position="69"/>
    </location>
</feature>
<keyword evidence="3 5" id="KW-1133">Transmembrane helix</keyword>
<accession>A0A1B1K858</accession>
<dbReference type="PATRIC" id="fig|37919.13.peg.4273"/>
<evidence type="ECO:0000256" key="5">
    <source>
        <dbReference type="SAM" id="Phobius"/>
    </source>
</evidence>
<protein>
    <submittedName>
        <fullName evidence="7">Putative membrane protein</fullName>
    </submittedName>
</protein>
<feature type="transmembrane region" description="Helical" evidence="5">
    <location>
        <begin position="82"/>
        <end position="105"/>
    </location>
</feature>
<dbReference type="Pfam" id="PF02656">
    <property type="entry name" value="DUF202"/>
    <property type="match status" value="1"/>
</dbReference>
<feature type="transmembrane region" description="Helical" evidence="5">
    <location>
        <begin position="20"/>
        <end position="38"/>
    </location>
</feature>
<dbReference type="AlphaFoldDB" id="A0A1B1K858"/>
<keyword evidence="4 5" id="KW-0472">Membrane</keyword>
<organism evidence="7 8">
    <name type="scientific">Rhodococcus opacus</name>
    <name type="common">Nocardia opaca</name>
    <dbReference type="NCBI Taxonomy" id="37919"/>
    <lineage>
        <taxon>Bacteria</taxon>
        <taxon>Bacillati</taxon>
        <taxon>Actinomycetota</taxon>
        <taxon>Actinomycetes</taxon>
        <taxon>Mycobacteriales</taxon>
        <taxon>Nocardiaceae</taxon>
        <taxon>Rhodococcus</taxon>
    </lineage>
</organism>
<evidence type="ECO:0000313" key="7">
    <source>
        <dbReference type="EMBL" id="ANS28759.1"/>
    </source>
</evidence>
<evidence type="ECO:0000256" key="1">
    <source>
        <dbReference type="ARBA" id="ARBA00004127"/>
    </source>
</evidence>
<reference evidence="7 8" key="1">
    <citation type="submission" date="2014-07" db="EMBL/GenBank/DDBJ databases">
        <authorList>
            <person name="Zhang J.E."/>
            <person name="Yang H."/>
            <person name="Guo J."/>
            <person name="Deng Z."/>
            <person name="Luo H."/>
            <person name="Luo M."/>
            <person name="Zhao B."/>
        </authorList>
    </citation>
    <scope>NUCLEOTIDE SEQUENCE [LARGE SCALE GENOMIC DNA]</scope>
    <source>
        <strain evidence="7 8">1CP</strain>
    </source>
</reference>
<dbReference type="GO" id="GO:0012505">
    <property type="term" value="C:endomembrane system"/>
    <property type="evidence" value="ECO:0007669"/>
    <property type="project" value="UniProtKB-SubCell"/>
</dbReference>
<dbReference type="EMBL" id="CP009111">
    <property type="protein sequence ID" value="ANS28759.1"/>
    <property type="molecule type" value="Genomic_DNA"/>
</dbReference>
<comment type="subcellular location">
    <subcellularLocation>
        <location evidence="1">Endomembrane system</location>
        <topology evidence="1">Multi-pass membrane protein</topology>
    </subcellularLocation>
</comment>
<name>A0A1B1K858_RHOOP</name>
<sequence>MVATQSTDAGLQPERTSLSFARTSVSILGLVVACLRWLPPSNSIALVGPVIVGAFVSGVTVHEHRSRSRRMTRCATESATPALGAGAVLAVSIVVLSLSGLWVLAH</sequence>
<gene>
    <name evidence="7" type="ORF">R1CP_20395</name>
</gene>
<proteinExistence type="predicted"/>
<evidence type="ECO:0000256" key="3">
    <source>
        <dbReference type="ARBA" id="ARBA00022989"/>
    </source>
</evidence>
<dbReference type="RefSeq" id="WP_065491411.1">
    <property type="nucleotide sequence ID" value="NZ_CP009111.1"/>
</dbReference>
<keyword evidence="2 5" id="KW-0812">Transmembrane</keyword>
<evidence type="ECO:0000313" key="8">
    <source>
        <dbReference type="Proteomes" id="UP000186108"/>
    </source>
</evidence>